<name>A0A0M0KBJ1_9EUKA</name>
<dbReference type="GO" id="GO:0005737">
    <property type="term" value="C:cytoplasm"/>
    <property type="evidence" value="ECO:0007669"/>
    <property type="project" value="UniProtKB-SubCell"/>
</dbReference>
<sequence length="323" mass="34325">MLFSQNPRGGKSDIKGLLTACLADPLTVKQYVGVMKGDLVGSGTWDQTISPKAEGRKNPRGVSAVRVSAETDYVALGLHSHLSVASFVLRTGRTHQIRKHAACNGFPIVGDARYGDPKHDEKVCERCAFEGMALHASRLHITIEGTTHDFVAPVPSEWNGLLSQFGSLALPAVGDALPQPAPRSAKARGSAGAKPGGLRQSGEVATWNRVKGYGFIKREGKGLDNIYVHQRSIKGVAGFRSLLEGESVQFDVGTMADGKLEALHVTGPGGRPVIGLPPRTEEERKPSDPQLSAGRGQPKTEKVKVAYGSLPPGAYAPKNKKVA</sequence>
<comment type="subcellular location">
    <subcellularLocation>
        <location evidence="1">Cytoplasm</location>
    </subcellularLocation>
</comment>
<feature type="domain" description="CSD" evidence="4">
    <location>
        <begin position="199"/>
        <end position="267"/>
    </location>
</feature>
<dbReference type="GO" id="GO:0009982">
    <property type="term" value="F:pseudouridine synthase activity"/>
    <property type="evidence" value="ECO:0007669"/>
    <property type="project" value="InterPro"/>
</dbReference>
<dbReference type="EMBL" id="JWZX01000750">
    <property type="protein sequence ID" value="KOO35788.1"/>
    <property type="molecule type" value="Genomic_DNA"/>
</dbReference>
<evidence type="ECO:0000256" key="2">
    <source>
        <dbReference type="ARBA" id="ARBA00022490"/>
    </source>
</evidence>
<dbReference type="GO" id="GO:0031054">
    <property type="term" value="P:pre-miRNA processing"/>
    <property type="evidence" value="ECO:0007669"/>
    <property type="project" value="TreeGrafter"/>
</dbReference>
<keyword evidence="2" id="KW-0963">Cytoplasm</keyword>
<feature type="region of interest" description="Disordered" evidence="3">
    <location>
        <begin position="266"/>
        <end position="323"/>
    </location>
</feature>
<dbReference type="InterPro" id="IPR012340">
    <property type="entry name" value="NA-bd_OB-fold"/>
</dbReference>
<dbReference type="AlphaFoldDB" id="A0A0M0KBJ1"/>
<dbReference type="GO" id="GO:0005634">
    <property type="term" value="C:nucleus"/>
    <property type="evidence" value="ECO:0007669"/>
    <property type="project" value="TreeGrafter"/>
</dbReference>
<keyword evidence="6" id="KW-1185">Reference proteome</keyword>
<dbReference type="Gene3D" id="3.30.2350.10">
    <property type="entry name" value="Pseudouridine synthase"/>
    <property type="match status" value="1"/>
</dbReference>
<dbReference type="PANTHER" id="PTHR46109:SF1">
    <property type="entry name" value="PROTEIN LIN-28 HOMOLOG"/>
    <property type="match status" value="1"/>
</dbReference>
<proteinExistence type="predicted"/>
<evidence type="ECO:0000313" key="5">
    <source>
        <dbReference type="EMBL" id="KOO35788.1"/>
    </source>
</evidence>
<dbReference type="InterPro" id="IPR051373">
    <property type="entry name" value="Lin-28_RNA-binding"/>
</dbReference>
<evidence type="ECO:0000313" key="6">
    <source>
        <dbReference type="Proteomes" id="UP000037460"/>
    </source>
</evidence>
<dbReference type="PROSITE" id="PS51857">
    <property type="entry name" value="CSD_2"/>
    <property type="match status" value="1"/>
</dbReference>
<dbReference type="PANTHER" id="PTHR46109">
    <property type="entry name" value="PROTEIN LIN-28"/>
    <property type="match status" value="1"/>
</dbReference>
<feature type="region of interest" description="Disordered" evidence="3">
    <location>
        <begin position="179"/>
        <end position="200"/>
    </location>
</feature>
<dbReference type="Gene3D" id="2.40.50.140">
    <property type="entry name" value="Nucleic acid-binding proteins"/>
    <property type="match status" value="1"/>
</dbReference>
<dbReference type="GO" id="GO:0001522">
    <property type="term" value="P:pseudouridine synthesis"/>
    <property type="evidence" value="ECO:0007669"/>
    <property type="project" value="InterPro"/>
</dbReference>
<dbReference type="SMART" id="SM00357">
    <property type="entry name" value="CSP"/>
    <property type="match status" value="1"/>
</dbReference>
<dbReference type="SUPFAM" id="SSF50249">
    <property type="entry name" value="Nucleic acid-binding proteins"/>
    <property type="match status" value="1"/>
</dbReference>
<dbReference type="GO" id="GO:0003729">
    <property type="term" value="F:mRNA binding"/>
    <property type="evidence" value="ECO:0007669"/>
    <property type="project" value="TreeGrafter"/>
</dbReference>
<dbReference type="Proteomes" id="UP000037460">
    <property type="component" value="Unassembled WGS sequence"/>
</dbReference>
<organism evidence="5 6">
    <name type="scientific">Chrysochromulina tobinii</name>
    <dbReference type="NCBI Taxonomy" id="1460289"/>
    <lineage>
        <taxon>Eukaryota</taxon>
        <taxon>Haptista</taxon>
        <taxon>Haptophyta</taxon>
        <taxon>Prymnesiophyceae</taxon>
        <taxon>Prymnesiales</taxon>
        <taxon>Chrysochromulinaceae</taxon>
        <taxon>Chrysochromulina</taxon>
    </lineage>
</organism>
<reference evidence="6" key="1">
    <citation type="journal article" date="2015" name="PLoS Genet.">
        <title>Genome Sequence and Transcriptome Analyses of Chrysochromulina tobin: Metabolic Tools for Enhanced Algal Fitness in the Prominent Order Prymnesiales (Haptophyceae).</title>
        <authorList>
            <person name="Hovde B.T."/>
            <person name="Deodato C.R."/>
            <person name="Hunsperger H.M."/>
            <person name="Ryken S.A."/>
            <person name="Yost W."/>
            <person name="Jha R.K."/>
            <person name="Patterson J."/>
            <person name="Monnat R.J. Jr."/>
            <person name="Barlow S.B."/>
            <person name="Starkenburg S.R."/>
            <person name="Cattolico R.A."/>
        </authorList>
    </citation>
    <scope>NUCLEOTIDE SEQUENCE</scope>
    <source>
        <strain evidence="6">CCMP291</strain>
    </source>
</reference>
<gene>
    <name evidence="5" type="ORF">Ctob_009932</name>
</gene>
<dbReference type="SUPFAM" id="SSF55120">
    <property type="entry name" value="Pseudouridine synthase"/>
    <property type="match status" value="1"/>
</dbReference>
<accession>A0A0M0KBJ1</accession>
<dbReference type="Pfam" id="PF00313">
    <property type="entry name" value="CSD"/>
    <property type="match status" value="1"/>
</dbReference>
<evidence type="ECO:0000256" key="3">
    <source>
        <dbReference type="SAM" id="MobiDB-lite"/>
    </source>
</evidence>
<dbReference type="OrthoDB" id="422005at2759"/>
<dbReference type="InterPro" id="IPR002059">
    <property type="entry name" value="CSP_DNA-bd"/>
</dbReference>
<dbReference type="InterPro" id="IPR011129">
    <property type="entry name" value="CSD"/>
</dbReference>
<evidence type="ECO:0000259" key="4">
    <source>
        <dbReference type="PROSITE" id="PS51857"/>
    </source>
</evidence>
<dbReference type="InterPro" id="IPR020103">
    <property type="entry name" value="PsdUridine_synth_cat_dom_sf"/>
</dbReference>
<protein>
    <submittedName>
        <fullName evidence="5">Pseudouridine synthase rlu family protein</fullName>
    </submittedName>
</protein>
<evidence type="ECO:0000256" key="1">
    <source>
        <dbReference type="ARBA" id="ARBA00004496"/>
    </source>
</evidence>
<comment type="caution">
    <text evidence="5">The sequence shown here is derived from an EMBL/GenBank/DDBJ whole genome shotgun (WGS) entry which is preliminary data.</text>
</comment>